<sequence>MAEATTRLTVFAHLTQGWAPCGQLDLTESGPTLMASAFAYGLKYLRRKDAVEVDPVSLGIGERENVAARRLFPHNQLTAFGGIRDAAPDAWGRRVIEAKLKVPANSLPESAYLLHAGSERVGALDVRRTLDDAPSAGVTGVKSLAYLVEAADRIEAGLPVPAHLDAIFVDGSALGGARPKASVRDETGVLWLAKFPSRNDPFSVPILECATLRLAERAGLTVPAVHIRQLGERQVMLIRRFDRFWAGPDEDARADAALSCVGPEEGHVERRIPFVSGLTFVGCDETESHTKAYADLADAVRRYCHTSVIRRDNAELFKRMIYNIFVSNDDDHLRNHGFLWDAHLGGWRLSPLYDVMPRSSAAHERVLHLGVGPQGRLATLDNALESHERFTLSRRDACQLIDDVWRVVREWRVFFDEFSVGAADIDRIAPAFRHIDAISSAALRKQLN</sequence>
<dbReference type="InterPro" id="IPR052028">
    <property type="entry name" value="HipA_Ser/Thr_kinase"/>
</dbReference>
<gene>
    <name evidence="5" type="ORF">PPN31114_03278</name>
</gene>
<dbReference type="GO" id="GO:0005829">
    <property type="term" value="C:cytosol"/>
    <property type="evidence" value="ECO:0007669"/>
    <property type="project" value="TreeGrafter"/>
</dbReference>
<dbReference type="AlphaFoldDB" id="A0A5E4WF97"/>
<evidence type="ECO:0000256" key="3">
    <source>
        <dbReference type="ARBA" id="ARBA00022777"/>
    </source>
</evidence>
<reference evidence="5 6" key="1">
    <citation type="submission" date="2019-08" db="EMBL/GenBank/DDBJ databases">
        <authorList>
            <person name="Peeters C."/>
        </authorList>
    </citation>
    <scope>NUCLEOTIDE SEQUENCE [LARGE SCALE GENOMIC DNA]</scope>
    <source>
        <strain evidence="5 6">LMG 31114</strain>
    </source>
</reference>
<accession>A0A5E4WF97</accession>
<dbReference type="RefSeq" id="WP_174988137.1">
    <property type="nucleotide sequence ID" value="NZ_CABPSK010000003.1"/>
</dbReference>
<evidence type="ECO:0000256" key="2">
    <source>
        <dbReference type="ARBA" id="ARBA00022679"/>
    </source>
</evidence>
<keyword evidence="3" id="KW-0418">Kinase</keyword>
<name>A0A5E4WF97_9BURK</name>
<dbReference type="GO" id="GO:0004674">
    <property type="term" value="F:protein serine/threonine kinase activity"/>
    <property type="evidence" value="ECO:0007669"/>
    <property type="project" value="TreeGrafter"/>
</dbReference>
<dbReference type="Proteomes" id="UP000366945">
    <property type="component" value="Unassembled WGS sequence"/>
</dbReference>
<comment type="similarity">
    <text evidence="1">Belongs to the HipA Ser/Thr kinase family.</text>
</comment>
<dbReference type="PANTHER" id="PTHR37419:SF8">
    <property type="entry name" value="TOXIN YJJJ"/>
    <property type="match status" value="1"/>
</dbReference>
<keyword evidence="2" id="KW-0808">Transferase</keyword>
<evidence type="ECO:0000313" key="5">
    <source>
        <dbReference type="EMBL" id="VVE23787.1"/>
    </source>
</evidence>
<keyword evidence="6" id="KW-1185">Reference proteome</keyword>
<evidence type="ECO:0000313" key="6">
    <source>
        <dbReference type="Proteomes" id="UP000366945"/>
    </source>
</evidence>
<evidence type="ECO:0000256" key="1">
    <source>
        <dbReference type="ARBA" id="ARBA00010164"/>
    </source>
</evidence>
<dbReference type="PANTHER" id="PTHR37419">
    <property type="entry name" value="SERINE/THREONINE-PROTEIN KINASE TOXIN HIPA"/>
    <property type="match status" value="1"/>
</dbReference>
<dbReference type="InterPro" id="IPR012893">
    <property type="entry name" value="HipA-like_C"/>
</dbReference>
<organism evidence="5 6">
    <name type="scientific">Pandoraea pneumonica</name>
    <dbReference type="NCBI Taxonomy" id="2508299"/>
    <lineage>
        <taxon>Bacteria</taxon>
        <taxon>Pseudomonadati</taxon>
        <taxon>Pseudomonadota</taxon>
        <taxon>Betaproteobacteria</taxon>
        <taxon>Burkholderiales</taxon>
        <taxon>Burkholderiaceae</taxon>
        <taxon>Pandoraea</taxon>
    </lineage>
</organism>
<protein>
    <submittedName>
        <fullName evidence="5">HipA protein</fullName>
    </submittedName>
</protein>
<evidence type="ECO:0000259" key="4">
    <source>
        <dbReference type="Pfam" id="PF07804"/>
    </source>
</evidence>
<dbReference type="EMBL" id="CABPSK010000003">
    <property type="protein sequence ID" value="VVE23787.1"/>
    <property type="molecule type" value="Genomic_DNA"/>
</dbReference>
<dbReference type="Gene3D" id="1.10.1070.20">
    <property type="match status" value="1"/>
</dbReference>
<proteinExistence type="inferred from homology"/>
<feature type="domain" description="HipA-like C-terminal" evidence="4">
    <location>
        <begin position="173"/>
        <end position="410"/>
    </location>
</feature>
<dbReference type="Pfam" id="PF07804">
    <property type="entry name" value="HipA_C"/>
    <property type="match status" value="1"/>
</dbReference>
<dbReference type="GeneID" id="300405290"/>